<accession>A0A6A4QG50</accession>
<evidence type="ECO:0000313" key="2">
    <source>
        <dbReference type="Proteomes" id="UP000447434"/>
    </source>
</evidence>
<reference evidence="2" key="1">
    <citation type="journal article" date="2020" name="Nat. Commun.">
        <title>Genome sequence of the cluster root forming white lupin.</title>
        <authorList>
            <person name="Hufnagel B."/>
            <person name="Marques A."/>
            <person name="Soriano A."/>
            <person name="Marques L."/>
            <person name="Divol F."/>
            <person name="Doumas P."/>
            <person name="Sallet E."/>
            <person name="Mancinotti D."/>
            <person name="Carrere S."/>
            <person name="Marande W."/>
            <person name="Arribat S."/>
            <person name="Keller J."/>
            <person name="Huneau C."/>
            <person name="Blein T."/>
            <person name="Aime D."/>
            <person name="Laguerre M."/>
            <person name="Taylor J."/>
            <person name="Schubert V."/>
            <person name="Nelson M."/>
            <person name="Geu-Flores F."/>
            <person name="Crespi M."/>
            <person name="Gallardo-Guerrero K."/>
            <person name="Delaux P.-M."/>
            <person name="Salse J."/>
            <person name="Berges H."/>
            <person name="Guyot R."/>
            <person name="Gouzy J."/>
            <person name="Peret B."/>
        </authorList>
    </citation>
    <scope>NUCLEOTIDE SEQUENCE [LARGE SCALE GENOMIC DNA]</scope>
    <source>
        <strain evidence="2">cv. Amiga</strain>
    </source>
</reference>
<sequence length="70" mass="8478">MMSIIERYRTQFLCVHSDHLSLAHPSLLILFIINFKQSVVFLKLVIKISSKTLYFPCANFFHLWRYWQFP</sequence>
<evidence type="ECO:0000313" key="1">
    <source>
        <dbReference type="EMBL" id="KAE9613108.1"/>
    </source>
</evidence>
<dbReference type="EMBL" id="WOCE01000005">
    <property type="protein sequence ID" value="KAE9613108.1"/>
    <property type="molecule type" value="Genomic_DNA"/>
</dbReference>
<organism evidence="1 2">
    <name type="scientific">Lupinus albus</name>
    <name type="common">White lupine</name>
    <name type="synonym">Lupinus termis</name>
    <dbReference type="NCBI Taxonomy" id="3870"/>
    <lineage>
        <taxon>Eukaryota</taxon>
        <taxon>Viridiplantae</taxon>
        <taxon>Streptophyta</taxon>
        <taxon>Embryophyta</taxon>
        <taxon>Tracheophyta</taxon>
        <taxon>Spermatophyta</taxon>
        <taxon>Magnoliopsida</taxon>
        <taxon>eudicotyledons</taxon>
        <taxon>Gunneridae</taxon>
        <taxon>Pentapetalae</taxon>
        <taxon>rosids</taxon>
        <taxon>fabids</taxon>
        <taxon>Fabales</taxon>
        <taxon>Fabaceae</taxon>
        <taxon>Papilionoideae</taxon>
        <taxon>50 kb inversion clade</taxon>
        <taxon>genistoids sensu lato</taxon>
        <taxon>core genistoids</taxon>
        <taxon>Genisteae</taxon>
        <taxon>Lupinus</taxon>
    </lineage>
</organism>
<comment type="caution">
    <text evidence="1">The sequence shown here is derived from an EMBL/GenBank/DDBJ whole genome shotgun (WGS) entry which is preliminary data.</text>
</comment>
<keyword evidence="2" id="KW-1185">Reference proteome</keyword>
<dbReference type="AlphaFoldDB" id="A0A6A4QG50"/>
<gene>
    <name evidence="1" type="ORF">Lalb_Chr05g0214051</name>
</gene>
<proteinExistence type="predicted"/>
<name>A0A6A4QG50_LUPAL</name>
<dbReference type="Proteomes" id="UP000447434">
    <property type="component" value="Chromosome 5"/>
</dbReference>
<protein>
    <submittedName>
        <fullName evidence="1">Uncharacterized protein</fullName>
    </submittedName>
</protein>